<evidence type="ECO:0000256" key="3">
    <source>
        <dbReference type="ARBA" id="ARBA00022755"/>
    </source>
</evidence>
<dbReference type="SUPFAM" id="SSF53328">
    <property type="entry name" value="Formyltransferase"/>
    <property type="match status" value="1"/>
</dbReference>
<dbReference type="Pfam" id="PF00551">
    <property type="entry name" value="Formyl_trans_N"/>
    <property type="match status" value="1"/>
</dbReference>
<feature type="binding site" evidence="4">
    <location>
        <position position="109"/>
    </location>
    <ligand>
        <name>(6R)-10-formyltetrahydrofolate</name>
        <dbReference type="ChEBI" id="CHEBI:195366"/>
    </ligand>
</feature>
<dbReference type="HAMAP" id="MF_01930">
    <property type="entry name" value="PurN"/>
    <property type="match status" value="1"/>
</dbReference>
<dbReference type="UniPathway" id="UPA00074">
    <property type="reaction ID" value="UER00126"/>
</dbReference>
<evidence type="ECO:0000313" key="6">
    <source>
        <dbReference type="EMBL" id="KJZ81937.1"/>
    </source>
</evidence>
<sequence length="205" mass="22753">MTCKNVVIFISGEGTNMLSLIHATKKTYYPAQIVGVFSDNPNARGLIKAQKEKIPTYLIPYKDYSSRAEHEEKVLSQLSSIKPDLICLAGYMRLLSKNFVQSYKDRILNIHPSLLPLFPGIHTHRRVLKSGLKITGCTVHIVTESLDAGPIIAQASVPVFLNDTEESLSQKVLSIEHLLYPLALEYIILGKTSKLKDGNYTIGIG</sequence>
<dbReference type="PANTHER" id="PTHR43369:SF2">
    <property type="entry name" value="PHOSPHORIBOSYLGLYCINAMIDE FORMYLTRANSFERASE"/>
    <property type="match status" value="1"/>
</dbReference>
<feature type="active site" description="Proton donor" evidence="4">
    <location>
        <position position="111"/>
    </location>
</feature>
<feature type="binding site" evidence="4">
    <location>
        <begin position="92"/>
        <end position="95"/>
    </location>
    <ligand>
        <name>(6R)-10-formyltetrahydrofolate</name>
        <dbReference type="ChEBI" id="CHEBI:195366"/>
    </ligand>
</feature>
<comment type="caution">
    <text evidence="6">The sequence shown here is derived from an EMBL/GenBank/DDBJ whole genome shotgun (WGS) entry which is preliminary data.</text>
</comment>
<evidence type="ECO:0000256" key="4">
    <source>
        <dbReference type="HAMAP-Rule" id="MF_01930"/>
    </source>
</evidence>
<accession>A0A095BGT6</accession>
<dbReference type="Gene3D" id="3.40.50.170">
    <property type="entry name" value="Formyl transferase, N-terminal domain"/>
    <property type="match status" value="1"/>
</dbReference>
<evidence type="ECO:0000256" key="1">
    <source>
        <dbReference type="ARBA" id="ARBA00005054"/>
    </source>
</evidence>
<evidence type="ECO:0000259" key="5">
    <source>
        <dbReference type="Pfam" id="PF00551"/>
    </source>
</evidence>
<dbReference type="GO" id="GO:0005737">
    <property type="term" value="C:cytoplasm"/>
    <property type="evidence" value="ECO:0007669"/>
    <property type="project" value="TreeGrafter"/>
</dbReference>
<keyword evidence="2 4" id="KW-0808">Transferase</keyword>
<dbReference type="GO" id="GO:0006189">
    <property type="term" value="P:'de novo' IMP biosynthetic process"/>
    <property type="evidence" value="ECO:0007669"/>
    <property type="project" value="UniProtKB-UniRule"/>
</dbReference>
<feature type="site" description="Raises pKa of active site His" evidence="4">
    <location>
        <position position="147"/>
    </location>
</feature>
<gene>
    <name evidence="4" type="primary">purN</name>
    <name evidence="6" type="ORF">DJ66_0667</name>
</gene>
<evidence type="ECO:0000256" key="2">
    <source>
        <dbReference type="ARBA" id="ARBA00022679"/>
    </source>
</evidence>
<feature type="binding site" evidence="4">
    <location>
        <begin position="14"/>
        <end position="16"/>
    </location>
    <ligand>
        <name>N(1)-(5-phospho-beta-D-ribosyl)glycinamide</name>
        <dbReference type="ChEBI" id="CHEBI:143788"/>
    </ligand>
</feature>
<name>A0A095BGT6_9HYPH</name>
<dbReference type="Proteomes" id="UP000033731">
    <property type="component" value="Unassembled WGS sequence"/>
</dbReference>
<comment type="pathway">
    <text evidence="1 4">Purine metabolism; IMP biosynthesis via de novo pathway; N(2)-formyl-N(1)-(5-phospho-D-ribosyl)glycinamide from N(1)-(5-phospho-D-ribosyl)glycinamide (10-formyl THF route): step 1/1.</text>
</comment>
<proteinExistence type="inferred from homology"/>
<comment type="catalytic activity">
    <reaction evidence="4">
        <text>N(1)-(5-phospho-beta-D-ribosyl)glycinamide + (6R)-10-formyltetrahydrofolate = N(2)-formyl-N(1)-(5-phospho-beta-D-ribosyl)glycinamide + (6S)-5,6,7,8-tetrahydrofolate + H(+)</text>
        <dbReference type="Rhea" id="RHEA:15053"/>
        <dbReference type="ChEBI" id="CHEBI:15378"/>
        <dbReference type="ChEBI" id="CHEBI:57453"/>
        <dbReference type="ChEBI" id="CHEBI:143788"/>
        <dbReference type="ChEBI" id="CHEBI:147286"/>
        <dbReference type="ChEBI" id="CHEBI:195366"/>
        <dbReference type="EC" id="2.1.2.2"/>
    </reaction>
</comment>
<feature type="domain" description="Formyl transferase N-terminal" evidence="5">
    <location>
        <begin position="4"/>
        <end position="184"/>
    </location>
</feature>
<keyword evidence="3 4" id="KW-0658">Purine biosynthesis</keyword>
<organism evidence="6 7">
    <name type="scientific">Candidatus Liberibacter solanacearum</name>
    <dbReference type="NCBI Taxonomy" id="556287"/>
    <lineage>
        <taxon>Bacteria</taxon>
        <taxon>Pseudomonadati</taxon>
        <taxon>Pseudomonadota</taxon>
        <taxon>Alphaproteobacteria</taxon>
        <taxon>Hyphomicrobiales</taxon>
        <taxon>Rhizobiaceae</taxon>
        <taxon>Liberibacter</taxon>
    </lineage>
</organism>
<reference evidence="6 7" key="1">
    <citation type="journal article" date="2015" name="Phytopathology">
        <title>Genomes of Candidatus Liberibacter solanacearum haplotype A from New Zealand and the USA suggest significant genome plasticity in the species.</title>
        <authorList>
            <person name="Thompson S.M."/>
            <person name="Johnson C.P."/>
            <person name="Lu A.Y."/>
            <person name="Frampton R.A."/>
            <person name="Sullivan K.L."/>
            <person name="Fiers M.W."/>
            <person name="Crowhurst R.N."/>
            <person name="Pitman A.R."/>
            <person name="Scott I."/>
            <person name="Gudmestad N.C."/>
            <person name="Smith G.R."/>
        </authorList>
    </citation>
    <scope>NUCLEOTIDE SEQUENCE [LARGE SCALE GENOMIC DNA]</scope>
    <source>
        <strain evidence="6 7">LsoNZ1</strain>
    </source>
</reference>
<dbReference type="GO" id="GO:0004644">
    <property type="term" value="F:phosphoribosylglycinamide formyltransferase activity"/>
    <property type="evidence" value="ECO:0007669"/>
    <property type="project" value="UniProtKB-UniRule"/>
</dbReference>
<keyword evidence="7" id="KW-1185">Reference proteome</keyword>
<dbReference type="EC" id="2.1.2.2" evidence="4"/>
<dbReference type="InterPro" id="IPR002376">
    <property type="entry name" value="Formyl_transf_N"/>
</dbReference>
<dbReference type="PANTHER" id="PTHR43369">
    <property type="entry name" value="PHOSPHORIBOSYLGLYCINAMIDE FORMYLTRANSFERASE"/>
    <property type="match status" value="1"/>
</dbReference>
<dbReference type="InterPro" id="IPR036477">
    <property type="entry name" value="Formyl_transf_N_sf"/>
</dbReference>
<protein>
    <recommendedName>
        <fullName evidence="4">Phosphoribosylglycinamide formyltransferase</fullName>
        <ecNumber evidence="4">2.1.2.2</ecNumber>
    </recommendedName>
    <alternativeName>
        <fullName evidence="4">5'-phosphoribosylglycinamide transformylase</fullName>
    </alternativeName>
    <alternativeName>
        <fullName evidence="4">GAR transformylase</fullName>
        <shortName evidence="4">GART</shortName>
    </alternativeName>
</protein>
<dbReference type="EMBL" id="JMTK01000002">
    <property type="protein sequence ID" value="KJZ81937.1"/>
    <property type="molecule type" value="Genomic_DNA"/>
</dbReference>
<dbReference type="CDD" id="cd08645">
    <property type="entry name" value="FMT_core_GART"/>
    <property type="match status" value="1"/>
</dbReference>
<dbReference type="NCBIfam" id="TIGR00639">
    <property type="entry name" value="PurN"/>
    <property type="match status" value="1"/>
</dbReference>
<comment type="function">
    <text evidence="4">Catalyzes the transfer of a formyl group from 10-formyltetrahydrofolate to 5-phospho-ribosyl-glycinamide (GAR), producing 5-phospho-ribosyl-N-formylglycinamide (FGAR) and tetrahydrofolate.</text>
</comment>
<feature type="binding site" evidence="4">
    <location>
        <position position="67"/>
    </location>
    <ligand>
        <name>(6R)-10-formyltetrahydrofolate</name>
        <dbReference type="ChEBI" id="CHEBI:195366"/>
    </ligand>
</feature>
<dbReference type="AlphaFoldDB" id="A0A095BGT6"/>
<comment type="similarity">
    <text evidence="4">Belongs to the GART family.</text>
</comment>
<dbReference type="RefSeq" id="WP_034441086.1">
    <property type="nucleotide sequence ID" value="NZ_JMTK01000002.1"/>
</dbReference>
<dbReference type="InterPro" id="IPR004607">
    <property type="entry name" value="GART"/>
</dbReference>
<dbReference type="PATRIC" id="fig|556287.8.peg.657"/>
<evidence type="ECO:0000313" key="7">
    <source>
        <dbReference type="Proteomes" id="UP000033731"/>
    </source>
</evidence>